<reference evidence="3 4" key="1">
    <citation type="submission" date="2023-07" db="EMBL/GenBank/DDBJ databases">
        <title>The novel representative of Negativicutes class, Anaeroselena agilis gen. nov. sp. nov.</title>
        <authorList>
            <person name="Prokofeva M.I."/>
            <person name="Elcheninov A.G."/>
            <person name="Klyukina A."/>
            <person name="Kublanov I.V."/>
            <person name="Frolov E.N."/>
            <person name="Podosokorskaya O.A."/>
        </authorList>
    </citation>
    <scope>NUCLEOTIDE SEQUENCE [LARGE SCALE GENOMIC DNA]</scope>
    <source>
        <strain evidence="3 4">4137-cl</strain>
    </source>
</reference>
<dbReference type="PANTHER" id="PTHR35024">
    <property type="entry name" value="HYPOTHETICAL CYTOSOLIC PROTEIN"/>
    <property type="match status" value="1"/>
</dbReference>
<comment type="caution">
    <text evidence="3">The sequence shown here is derived from an EMBL/GenBank/DDBJ whole genome shotgun (WGS) entry which is preliminary data.</text>
</comment>
<evidence type="ECO:0000256" key="2">
    <source>
        <dbReference type="SAM" id="MobiDB-lite"/>
    </source>
</evidence>
<dbReference type="InterPro" id="IPR007607">
    <property type="entry name" value="BacA/B"/>
</dbReference>
<protein>
    <submittedName>
        <fullName evidence="3">Polymer-forming cytoskeletal protein</fullName>
    </submittedName>
</protein>
<evidence type="ECO:0000313" key="3">
    <source>
        <dbReference type="EMBL" id="MDT8903340.1"/>
    </source>
</evidence>
<comment type="similarity">
    <text evidence="1">Belongs to the bactofilin family.</text>
</comment>
<dbReference type="RefSeq" id="WP_413781799.1">
    <property type="nucleotide sequence ID" value="NZ_JAUOZS010000001.1"/>
</dbReference>
<name>A0ABU3P3U4_9FIRM</name>
<dbReference type="PANTHER" id="PTHR35024:SF4">
    <property type="entry name" value="POLYMER-FORMING CYTOSKELETAL PROTEIN"/>
    <property type="match status" value="1"/>
</dbReference>
<dbReference type="EMBL" id="JAUOZS010000001">
    <property type="protein sequence ID" value="MDT8903340.1"/>
    <property type="molecule type" value="Genomic_DNA"/>
</dbReference>
<evidence type="ECO:0000256" key="1">
    <source>
        <dbReference type="ARBA" id="ARBA00044755"/>
    </source>
</evidence>
<feature type="region of interest" description="Disordered" evidence="2">
    <location>
        <begin position="117"/>
        <end position="139"/>
    </location>
</feature>
<keyword evidence="4" id="KW-1185">Reference proteome</keyword>
<organism evidence="3 4">
    <name type="scientific">Anaeroselena agilis</name>
    <dbReference type="NCBI Taxonomy" id="3063788"/>
    <lineage>
        <taxon>Bacteria</taxon>
        <taxon>Bacillati</taxon>
        <taxon>Bacillota</taxon>
        <taxon>Negativicutes</taxon>
        <taxon>Acetonemataceae</taxon>
        <taxon>Anaeroselena</taxon>
    </lineage>
</organism>
<evidence type="ECO:0000313" key="4">
    <source>
        <dbReference type="Proteomes" id="UP001254848"/>
    </source>
</evidence>
<dbReference type="Pfam" id="PF04519">
    <property type="entry name" value="Bactofilin"/>
    <property type="match status" value="1"/>
</dbReference>
<proteinExistence type="inferred from homology"/>
<gene>
    <name evidence="3" type="ORF">Q4T40_19085</name>
</gene>
<accession>A0ABU3P3U4</accession>
<dbReference type="Proteomes" id="UP001254848">
    <property type="component" value="Unassembled WGS sequence"/>
</dbReference>
<sequence length="139" mass="14313">MFGSSKRAPAFTDQIETIIGPATHVKGNISAGGTIRVDGQAEGEITAKGDIIVGETGILRAQIKGRSATIAGTVHGNVDVTDKLELTASAKLYGDIKVGVLIIGEGAIFKGACEMRNGSDKPAEASNQAREPKPNPAKT</sequence>